<dbReference type="KEGG" id="het:BBW65_01200"/>
<evidence type="ECO:0000313" key="2">
    <source>
        <dbReference type="EMBL" id="ANV97511.1"/>
    </source>
</evidence>
<sequence>MKNKKYTLKTWLDDLLKKECQVRIPPLQRDYAQGRTSQKHIAQSFLNAIFEVLKGNGKLHIDFIYGYQKDNGFYLIDGQQRMTTLWLLHLLLYKKDKNDKENQIDHNEWLKNFSYSVRESSSLFCKNLLEKDFDTGSKSISEAIRAKGSEFVEAEDLHNDATIKAMLNMLDWINEKIKKCDKDIEVLIDNLENITFSVFDMGEFALGEELYIKMNARGKQLSKYENLKAFFEKDISDIALLGRIDTQWSDYFFDSKKPETFDIRGRNFLHYATLFFCLENLQDDKEQILKDWISKPNRPVEEKYYAPLKECGNIQLLDNLIALCESFKDNKKMDLLLKPKTSSFFDGQNGLNEVEICYFISLLCYVEKIKSVDGVIEDNLIDYLRVSRHFIENRPSATPNIKLLYKLFKHLSSSVNTTNIYGVLKKPESAYTFEDDKKFYKKIYDNEVRKAELIVESRKGENDWESILDKTSDHPSLIGRVKFLIDFADEKAKEYADKANKKLEIFKQYAEITMLILSKDFLENNLPLFQRALLSIEDYGFCKSSNSFYGSCKHLNYEDRQDWHWILSGNYGGKRKPTEAFKILLEKLSNYINGQNFTIDKIKLGLEAIIKGCVLSEKSWWEQLMISEEEMFKFIASGRIKFITYDREGEWYYYRIELLMGARKRVENLKKIRDLLNYAFYHFCKKVCGENSISGYKYSEKSGKPHFTLKGENVVCDIENNTIEIGNKKFELEYNNLFKEFKEILLEKFQDEINTNTINRNYEEYYSKHLTLS</sequence>
<accession>A0A1B1U446</accession>
<reference evidence="3" key="1">
    <citation type="submission" date="2016-07" db="EMBL/GenBank/DDBJ databases">
        <authorList>
            <person name="Florea S."/>
            <person name="Webb J.S."/>
            <person name="Jaromczyk J."/>
            <person name="Schardl C.L."/>
        </authorList>
    </citation>
    <scope>NUCLEOTIDE SEQUENCE [LARGE SCALE GENOMIC DNA]</scope>
    <source>
        <strain evidence="3">MIT 01-6242</strain>
    </source>
</reference>
<feature type="domain" description="GmrSD restriction endonucleases N-terminal" evidence="1">
    <location>
        <begin position="13"/>
        <end position="231"/>
    </location>
</feature>
<dbReference type="PANTHER" id="PTHR35149">
    <property type="entry name" value="SLL5132 PROTEIN"/>
    <property type="match status" value="1"/>
</dbReference>
<proteinExistence type="predicted"/>
<dbReference type="Proteomes" id="UP000092884">
    <property type="component" value="Chromosome"/>
</dbReference>
<organism evidence="2 3">
    <name type="scientific">Helicobacter enhydrae</name>
    <dbReference type="NCBI Taxonomy" id="222136"/>
    <lineage>
        <taxon>Bacteria</taxon>
        <taxon>Pseudomonadati</taxon>
        <taxon>Campylobacterota</taxon>
        <taxon>Epsilonproteobacteria</taxon>
        <taxon>Campylobacterales</taxon>
        <taxon>Helicobacteraceae</taxon>
        <taxon>Helicobacter</taxon>
    </lineage>
</organism>
<keyword evidence="3" id="KW-1185">Reference proteome</keyword>
<dbReference type="EMBL" id="CP016503">
    <property type="protein sequence ID" value="ANV97511.1"/>
    <property type="molecule type" value="Genomic_DNA"/>
</dbReference>
<dbReference type="AlphaFoldDB" id="A0A1B1U446"/>
<name>A0A1B1U446_9HELI</name>
<dbReference type="OrthoDB" id="3654724at2"/>
<dbReference type="InterPro" id="IPR004919">
    <property type="entry name" value="GmrSD_N"/>
</dbReference>
<protein>
    <recommendedName>
        <fullName evidence="1">GmrSD restriction endonucleases N-terminal domain-containing protein</fullName>
    </recommendedName>
</protein>
<dbReference type="Pfam" id="PF03235">
    <property type="entry name" value="GmrSD_N"/>
    <property type="match status" value="1"/>
</dbReference>
<dbReference type="PANTHER" id="PTHR35149:SF1">
    <property type="entry name" value="DUF5655 DOMAIN-CONTAINING PROTEIN"/>
    <property type="match status" value="1"/>
</dbReference>
<evidence type="ECO:0000313" key="3">
    <source>
        <dbReference type="Proteomes" id="UP000092884"/>
    </source>
</evidence>
<gene>
    <name evidence="2" type="ORF">BBW65_01200</name>
</gene>
<dbReference type="RefSeq" id="WP_066338613.1">
    <property type="nucleotide sequence ID" value="NZ_CP016503.1"/>
</dbReference>
<evidence type="ECO:0000259" key="1">
    <source>
        <dbReference type="Pfam" id="PF03235"/>
    </source>
</evidence>